<dbReference type="Proteomes" id="UP001500665">
    <property type="component" value="Unassembled WGS sequence"/>
</dbReference>
<evidence type="ECO:0008006" key="3">
    <source>
        <dbReference type="Google" id="ProtNLM"/>
    </source>
</evidence>
<sequence length="83" mass="9690">MTKRDVFSLGMGLFKGKKAKGPQRYNLPHGQMLTCLVCRGQFFDRRRYKLNTTGMEFLDLAWANEDATCLVCVNCRHIHWFAF</sequence>
<gene>
    <name evidence="1" type="ORF">GCM10009550_53530</name>
</gene>
<reference evidence="2" key="1">
    <citation type="journal article" date="2019" name="Int. J. Syst. Evol. Microbiol.">
        <title>The Global Catalogue of Microorganisms (GCM) 10K type strain sequencing project: providing services to taxonomists for standard genome sequencing and annotation.</title>
        <authorList>
            <consortium name="The Broad Institute Genomics Platform"/>
            <consortium name="The Broad Institute Genome Sequencing Center for Infectious Disease"/>
            <person name="Wu L."/>
            <person name="Ma J."/>
        </authorList>
    </citation>
    <scope>NUCLEOTIDE SEQUENCE [LARGE SCALE GENOMIC DNA]</scope>
    <source>
        <strain evidence="2">JCM 10696</strain>
    </source>
</reference>
<name>A0ABP4C7L8_9ACTN</name>
<evidence type="ECO:0000313" key="1">
    <source>
        <dbReference type="EMBL" id="GAA0961241.1"/>
    </source>
</evidence>
<proteinExistence type="predicted"/>
<protein>
    <recommendedName>
        <fullName evidence="3">DNA-binding protein</fullName>
    </recommendedName>
</protein>
<keyword evidence="2" id="KW-1185">Reference proteome</keyword>
<comment type="caution">
    <text evidence="1">The sequence shown here is derived from an EMBL/GenBank/DDBJ whole genome shotgun (WGS) entry which is preliminary data.</text>
</comment>
<accession>A0ABP4C7L8</accession>
<organism evidence="1 2">
    <name type="scientific">Actinocorallia libanotica</name>
    <dbReference type="NCBI Taxonomy" id="46162"/>
    <lineage>
        <taxon>Bacteria</taxon>
        <taxon>Bacillati</taxon>
        <taxon>Actinomycetota</taxon>
        <taxon>Actinomycetes</taxon>
        <taxon>Streptosporangiales</taxon>
        <taxon>Thermomonosporaceae</taxon>
        <taxon>Actinocorallia</taxon>
    </lineage>
</organism>
<dbReference type="EMBL" id="BAAAHH010000025">
    <property type="protein sequence ID" value="GAA0961241.1"/>
    <property type="molecule type" value="Genomic_DNA"/>
</dbReference>
<evidence type="ECO:0000313" key="2">
    <source>
        <dbReference type="Proteomes" id="UP001500665"/>
    </source>
</evidence>